<reference evidence="2 3" key="1">
    <citation type="submission" date="2018-06" db="EMBL/GenBank/DDBJ databases">
        <title>Comparative genomics reveals the genomic features of Rhizophagus irregularis, R. cerebriforme, R. diaphanum and Gigaspora rosea, and their symbiotic lifestyle signature.</title>
        <authorList>
            <person name="Morin E."/>
            <person name="San Clemente H."/>
            <person name="Chen E.C.H."/>
            <person name="De La Providencia I."/>
            <person name="Hainaut M."/>
            <person name="Kuo A."/>
            <person name="Kohler A."/>
            <person name="Murat C."/>
            <person name="Tang N."/>
            <person name="Roy S."/>
            <person name="Loubradou J."/>
            <person name="Henrissat B."/>
            <person name="Grigoriev I.V."/>
            <person name="Corradi N."/>
            <person name="Roux C."/>
            <person name="Martin F.M."/>
        </authorList>
    </citation>
    <scope>NUCLEOTIDE SEQUENCE [LARGE SCALE GENOMIC DNA]</scope>
    <source>
        <strain evidence="2 3">DAOM 194757</strain>
    </source>
</reference>
<name>A0A397UE38_9GLOM</name>
<protein>
    <submittedName>
        <fullName evidence="2">Uncharacterized protein</fullName>
    </submittedName>
</protein>
<accession>A0A397UE38</accession>
<dbReference type="EMBL" id="QKWP01001493">
    <property type="protein sequence ID" value="RIB08565.1"/>
    <property type="molecule type" value="Genomic_DNA"/>
</dbReference>
<dbReference type="Proteomes" id="UP000266673">
    <property type="component" value="Unassembled WGS sequence"/>
</dbReference>
<comment type="caution">
    <text evidence="2">The sequence shown here is derived from an EMBL/GenBank/DDBJ whole genome shotgun (WGS) entry which is preliminary data.</text>
</comment>
<keyword evidence="3" id="KW-1185">Reference proteome</keyword>
<evidence type="ECO:0000313" key="2">
    <source>
        <dbReference type="EMBL" id="RIB08565.1"/>
    </source>
</evidence>
<proteinExistence type="predicted"/>
<dbReference type="AlphaFoldDB" id="A0A397UE38"/>
<gene>
    <name evidence="2" type="ORF">C2G38_338175</name>
</gene>
<keyword evidence="1" id="KW-0472">Membrane</keyword>
<keyword evidence="1" id="KW-1133">Transmembrane helix</keyword>
<feature type="transmembrane region" description="Helical" evidence="1">
    <location>
        <begin position="6"/>
        <end position="27"/>
    </location>
</feature>
<organism evidence="2 3">
    <name type="scientific">Gigaspora rosea</name>
    <dbReference type="NCBI Taxonomy" id="44941"/>
    <lineage>
        <taxon>Eukaryota</taxon>
        <taxon>Fungi</taxon>
        <taxon>Fungi incertae sedis</taxon>
        <taxon>Mucoromycota</taxon>
        <taxon>Glomeromycotina</taxon>
        <taxon>Glomeromycetes</taxon>
        <taxon>Diversisporales</taxon>
        <taxon>Gigasporaceae</taxon>
        <taxon>Gigaspora</taxon>
    </lineage>
</organism>
<evidence type="ECO:0000256" key="1">
    <source>
        <dbReference type="SAM" id="Phobius"/>
    </source>
</evidence>
<keyword evidence="1" id="KW-0812">Transmembrane</keyword>
<sequence>MILVNFIVFFFSSYLEFINLSYVFIFLRLIMYTLFDTNSITFYNMLRLKELKFIPIPIRLS</sequence>
<evidence type="ECO:0000313" key="3">
    <source>
        <dbReference type="Proteomes" id="UP000266673"/>
    </source>
</evidence>